<organism evidence="1 2">
    <name type="scientific">Chitinophaga agrisoli</name>
    <dbReference type="NCBI Taxonomy" id="2607653"/>
    <lineage>
        <taxon>Bacteria</taxon>
        <taxon>Pseudomonadati</taxon>
        <taxon>Bacteroidota</taxon>
        <taxon>Chitinophagia</taxon>
        <taxon>Chitinophagales</taxon>
        <taxon>Chitinophagaceae</taxon>
        <taxon>Chitinophaga</taxon>
    </lineage>
</organism>
<protein>
    <submittedName>
        <fullName evidence="1">Uncharacterized protein</fullName>
    </submittedName>
</protein>
<sequence>MEAKRRYTVMVLPQGFDGTNLSLNIVLIPRNQDPFVPYATGLAAPNDSATPFADLVPQFELGIVKGLDEWPLSNATAAGRIPVKVPLTVTAAANKKALLTAIAADLGAKINVDNTTDKAEAVIPESVSVRKYLPVSYRESFNFTTPRHPNARTDDSYHCAIRKDTKKKPGWANKDDLSWGQVFAHILRQPLLARACGMIYTAQVSVADNAALFEKGCYLYVDMVNADYVPIQNALLEDVDGPFVKRYAARIPKLALNTPRPVFAPLLFPVLYRKAIDAVDPEPKGEWDKIFQELNEYNDGFAKIVHATQPVSSNLLSEQQDGAHPVKDAGIRLGWDDEQILIWYIRQLAQNPLEPGKRLDAPLGVFGYRIDVKQEGAGDWNSLNLVRSKQSYSIGGAGVGNGANEEVELPYQVFPTQPDNDTTGAYWLPMYFTNWTGKSLVLKDSDAVQIYRNAEALTSVDDDTPKNVQPANLFDEVAAAAQLRYGNTYEFRVRMMDISGGGPSIATDIFNNAPSPTAKRTFKRYITPGLCRVDKPAELLQAKTEFFNELPDHTMDPSPSLHIRRPTLNYPAVVFTGKYQAAGQDPVQLLIQSTEGTDNKIPAIADPDVTRVSIKVEVETLRLDNLLSDSGAEHYITLYRTTRAFGAGFEDELVLPVVFHDAPALNLGNQDDPFNNAALNKAAIDAMTDIPLPSARRIRVTIRGICDGDSSYHGFINDADPELDSRYGKTTQLWFYKASDNEDNLLLPKPNVAPVKAVYLQPDPPKVNDGLIASMLFIKESVDRMPDMVQRLATELGVVSKGLTLVGKKGERVVFGCNAKIRHHLAPDQSSITFSSKGDLANHWIGCIVYRLNRDWSWDALQDVGFTVGRVKKFKHDSAAEAETLDILGDIELKHYASFESLTPDEFGLVNRNYTTLVFIDAIEPKTALKRPNGMLRFPDELEVTYTLTPHFKPGHGAPASFPQERLDLPSTVIPAQVPKIASVGIAFSPYRKNEKYSATEPRQRYLWVELEEPVADPHDTVFCRLLQYAPDQMLGGNLAVATDVTEDPPLPIDPEYTRSITPNQTDDMAGLSAMQAMEKASDDDNLHYLLPLPPGLHSESPELFGFFTYEFRMGHGHWSNEEDGKENLWSTAQGRFGRPLRVTGMQHPAPTLLCNVNRDKDRVYVNAPYAKAVWRGRDITPDPPRTQLHCVLYAQVKQADGLAYRNILLDEKLMTLVLPPAIKMPDRDLGLLYRNAQAELNRWTVDQVDEPARAGVLLTNLTMLNEVDSLRLDAITQRKLNQVMKDRAAGKIVELDRDTSRKLLQAYDQLKDAPITVQPQAVSYTEASLIAGAKIAIFKDQIKTARVTWENKEVAALLVGLGLPEDSPLSVLTVEVFGNITSIYEHMGLSLPEIKKLTANYPQVYQAIETRQLQSQRALNEALGQYRILRTSPLAEVPFVCCPTCAD</sequence>
<evidence type="ECO:0000313" key="1">
    <source>
        <dbReference type="EMBL" id="KAA2242533.1"/>
    </source>
</evidence>
<comment type="caution">
    <text evidence="1">The sequence shown here is derived from an EMBL/GenBank/DDBJ whole genome shotgun (WGS) entry which is preliminary data.</text>
</comment>
<proteinExistence type="predicted"/>
<reference evidence="1 2" key="2">
    <citation type="submission" date="2019-09" db="EMBL/GenBank/DDBJ databases">
        <authorList>
            <person name="Jin C."/>
        </authorList>
    </citation>
    <scope>NUCLEOTIDE SEQUENCE [LARGE SCALE GENOMIC DNA]</scope>
    <source>
        <strain evidence="1 2">BN140078</strain>
    </source>
</reference>
<evidence type="ECO:0000313" key="2">
    <source>
        <dbReference type="Proteomes" id="UP000324611"/>
    </source>
</evidence>
<name>A0A5B2VS03_9BACT</name>
<reference evidence="1 2" key="1">
    <citation type="submission" date="2019-09" db="EMBL/GenBank/DDBJ databases">
        <title>Chitinophaga ginsengihumi sp. nov., isolated from soil of ginseng rhizosphere.</title>
        <authorList>
            <person name="Lee J."/>
        </authorList>
    </citation>
    <scope>NUCLEOTIDE SEQUENCE [LARGE SCALE GENOMIC DNA]</scope>
    <source>
        <strain evidence="1 2">BN140078</strain>
    </source>
</reference>
<gene>
    <name evidence="1" type="ORF">F0L74_08325</name>
</gene>
<dbReference type="RefSeq" id="WP_149837405.1">
    <property type="nucleotide sequence ID" value="NZ_VUOC01000002.1"/>
</dbReference>
<dbReference type="Proteomes" id="UP000324611">
    <property type="component" value="Unassembled WGS sequence"/>
</dbReference>
<accession>A0A5B2VS03</accession>
<keyword evidence="2" id="KW-1185">Reference proteome</keyword>
<dbReference type="EMBL" id="VUOC01000002">
    <property type="protein sequence ID" value="KAA2242533.1"/>
    <property type="molecule type" value="Genomic_DNA"/>
</dbReference>